<dbReference type="AlphaFoldDB" id="T1H2L5"/>
<dbReference type="EnsemblMetazoa" id="MESCA010465-RA">
    <property type="protein sequence ID" value="MESCA010465-PA"/>
    <property type="gene ID" value="MESCA010465"/>
</dbReference>
<protein>
    <submittedName>
        <fullName evidence="4">Uncharacterized protein</fullName>
    </submittedName>
</protein>
<dbReference type="PANTHER" id="PTHR11655">
    <property type="entry name" value="60S/50S RIBOSOMAL PROTEIN L6/L9"/>
    <property type="match status" value="1"/>
</dbReference>
<reference evidence="4" key="2">
    <citation type="submission" date="2015-06" db="UniProtKB">
        <authorList>
            <consortium name="EnsemblMetazoa"/>
        </authorList>
    </citation>
    <scope>IDENTIFICATION</scope>
</reference>
<evidence type="ECO:0000313" key="4">
    <source>
        <dbReference type="EnsemblMetazoa" id="MESCA010465-PA"/>
    </source>
</evidence>
<name>T1H2L5_MEGSC</name>
<dbReference type="InterPro" id="IPR000702">
    <property type="entry name" value="Ribosomal_uL6-like"/>
</dbReference>
<dbReference type="InterPro" id="IPR036789">
    <property type="entry name" value="Ribosomal_uL6-like_a/b-dom_sf"/>
</dbReference>
<sequence length="105" mass="11972">MVWYQERNMFKSVTLGFQYKMRVYMLISPLTAFLLNKTQLLKSVTSWERNTSVEMVKGVTVVNSTAQKDNLIIEGNDIEAISGSAALIQQSTNKMMKKSLFGDFH</sequence>
<evidence type="ECO:0000256" key="2">
    <source>
        <dbReference type="ARBA" id="ARBA00022980"/>
    </source>
</evidence>
<dbReference type="SUPFAM" id="SSF56053">
    <property type="entry name" value="Ribosomal protein L6"/>
    <property type="match status" value="1"/>
</dbReference>
<dbReference type="GO" id="GO:0002181">
    <property type="term" value="P:cytoplasmic translation"/>
    <property type="evidence" value="ECO:0007669"/>
    <property type="project" value="TreeGrafter"/>
</dbReference>
<accession>T1H2L5</accession>
<dbReference type="EMBL" id="CAQQ02380601">
    <property type="status" value="NOT_ANNOTATED_CDS"/>
    <property type="molecule type" value="Genomic_DNA"/>
</dbReference>
<keyword evidence="2" id="KW-0689">Ribosomal protein</keyword>
<evidence type="ECO:0000256" key="1">
    <source>
        <dbReference type="ARBA" id="ARBA00009356"/>
    </source>
</evidence>
<keyword evidence="3" id="KW-0687">Ribonucleoprotein</keyword>
<dbReference type="GO" id="GO:0003735">
    <property type="term" value="F:structural constituent of ribosome"/>
    <property type="evidence" value="ECO:0007669"/>
    <property type="project" value="InterPro"/>
</dbReference>
<keyword evidence="5" id="KW-1185">Reference proteome</keyword>
<proteinExistence type="inferred from homology"/>
<dbReference type="GO" id="GO:0019843">
    <property type="term" value="F:rRNA binding"/>
    <property type="evidence" value="ECO:0007669"/>
    <property type="project" value="InterPro"/>
</dbReference>
<evidence type="ECO:0000313" key="5">
    <source>
        <dbReference type="Proteomes" id="UP000015102"/>
    </source>
</evidence>
<organism evidence="4 5">
    <name type="scientific">Megaselia scalaris</name>
    <name type="common">Humpbacked fly</name>
    <name type="synonym">Phora scalaris</name>
    <dbReference type="NCBI Taxonomy" id="36166"/>
    <lineage>
        <taxon>Eukaryota</taxon>
        <taxon>Metazoa</taxon>
        <taxon>Ecdysozoa</taxon>
        <taxon>Arthropoda</taxon>
        <taxon>Hexapoda</taxon>
        <taxon>Insecta</taxon>
        <taxon>Pterygota</taxon>
        <taxon>Neoptera</taxon>
        <taxon>Endopterygota</taxon>
        <taxon>Diptera</taxon>
        <taxon>Brachycera</taxon>
        <taxon>Muscomorpha</taxon>
        <taxon>Platypezoidea</taxon>
        <taxon>Phoridae</taxon>
        <taxon>Megaseliini</taxon>
        <taxon>Megaselia</taxon>
    </lineage>
</organism>
<evidence type="ECO:0000256" key="3">
    <source>
        <dbReference type="ARBA" id="ARBA00023274"/>
    </source>
</evidence>
<dbReference type="STRING" id="36166.T1H2L5"/>
<dbReference type="GO" id="GO:0022625">
    <property type="term" value="C:cytosolic large ribosomal subunit"/>
    <property type="evidence" value="ECO:0007669"/>
    <property type="project" value="TreeGrafter"/>
</dbReference>
<dbReference type="Gene3D" id="3.90.930.12">
    <property type="entry name" value="Ribosomal protein L6, alpha-beta domain"/>
    <property type="match status" value="1"/>
</dbReference>
<reference evidence="5" key="1">
    <citation type="submission" date="2013-02" db="EMBL/GenBank/DDBJ databases">
        <authorList>
            <person name="Hughes D."/>
        </authorList>
    </citation>
    <scope>NUCLEOTIDE SEQUENCE</scope>
    <source>
        <strain>Durham</strain>
        <strain evidence="5">NC isolate 2 -- Noor lab</strain>
    </source>
</reference>
<dbReference type="PANTHER" id="PTHR11655:SF16">
    <property type="entry name" value="60S RIBOSOMAL PROTEIN L9"/>
    <property type="match status" value="1"/>
</dbReference>
<dbReference type="Proteomes" id="UP000015102">
    <property type="component" value="Unassembled WGS sequence"/>
</dbReference>
<comment type="similarity">
    <text evidence="1">Belongs to the universal ribosomal protein uL6 family.</text>
</comment>
<dbReference type="HOGENOM" id="CLU_2239659_0_0_1"/>